<dbReference type="Gene3D" id="3.40.50.1010">
    <property type="entry name" value="5'-nuclease"/>
    <property type="match status" value="1"/>
</dbReference>
<evidence type="ECO:0000256" key="3">
    <source>
        <dbReference type="ARBA" id="ARBA00022723"/>
    </source>
</evidence>
<dbReference type="InterPro" id="IPR029060">
    <property type="entry name" value="PIN-like_dom_sf"/>
</dbReference>
<sequence length="130" mass="13963">MIVVDASVWVDLLRGVLPSGYADRIRIAGCVSPPHVDFEVGSALIRLARRGELEFDQARELIAAFSTHPVERIREPVDSVTAVGMIDNATYADAGYIALAQRLACPLMTLDDGMQKAARIHGVEVMGASG</sequence>
<evidence type="ECO:0000256" key="5">
    <source>
        <dbReference type="ARBA" id="ARBA00022842"/>
    </source>
</evidence>
<keyword evidence="9" id="KW-1185">Reference proteome</keyword>
<evidence type="ECO:0000256" key="6">
    <source>
        <dbReference type="HAMAP-Rule" id="MF_00265"/>
    </source>
</evidence>
<dbReference type="InterPro" id="IPR002716">
    <property type="entry name" value="PIN_dom"/>
</dbReference>
<name>A0A231H7S4_9NOCA</name>
<dbReference type="PANTHER" id="PTHR35901:SF1">
    <property type="entry name" value="EXONUCLEASE VAPC9"/>
    <property type="match status" value="1"/>
</dbReference>
<keyword evidence="3 6" id="KW-0479">Metal-binding</keyword>
<evidence type="ECO:0000256" key="2">
    <source>
        <dbReference type="ARBA" id="ARBA00022722"/>
    </source>
</evidence>
<keyword evidence="5 6" id="KW-0460">Magnesium</keyword>
<dbReference type="InterPro" id="IPR044153">
    <property type="entry name" value="PIN_Pae0151-like"/>
</dbReference>
<keyword evidence="4 6" id="KW-0378">Hydrolase</keyword>
<comment type="similarity">
    <text evidence="6">Belongs to the PINc/VapC protein family.</text>
</comment>
<evidence type="ECO:0000259" key="7">
    <source>
        <dbReference type="Pfam" id="PF01850"/>
    </source>
</evidence>
<evidence type="ECO:0000256" key="1">
    <source>
        <dbReference type="ARBA" id="ARBA00022649"/>
    </source>
</evidence>
<feature type="binding site" evidence="6">
    <location>
        <position position="93"/>
    </location>
    <ligand>
        <name>Mg(2+)</name>
        <dbReference type="ChEBI" id="CHEBI:18420"/>
    </ligand>
</feature>
<comment type="function">
    <text evidence="6">Toxic component of a toxin-antitoxin (TA) system. An RNase.</text>
</comment>
<comment type="caution">
    <text evidence="8">The sequence shown here is derived from an EMBL/GenBank/DDBJ whole genome shotgun (WGS) entry which is preliminary data.</text>
</comment>
<dbReference type="GO" id="GO:0004519">
    <property type="term" value="F:endonuclease activity"/>
    <property type="evidence" value="ECO:0007669"/>
    <property type="project" value="UniProtKB-KW"/>
</dbReference>
<dbReference type="HAMAP" id="MF_00265">
    <property type="entry name" value="VapC_Nob1"/>
    <property type="match status" value="1"/>
</dbReference>
<dbReference type="EC" id="3.1.-.-" evidence="6"/>
<protein>
    <recommendedName>
        <fullName evidence="6">Ribonuclease VapC</fullName>
        <shortName evidence="6">RNase VapC</shortName>
        <ecNumber evidence="6">3.1.-.-</ecNumber>
    </recommendedName>
    <alternativeName>
        <fullName evidence="6">Toxin VapC</fullName>
    </alternativeName>
</protein>
<organism evidence="8 9">
    <name type="scientific">Nocardia cerradoensis</name>
    <dbReference type="NCBI Taxonomy" id="85688"/>
    <lineage>
        <taxon>Bacteria</taxon>
        <taxon>Bacillati</taxon>
        <taxon>Actinomycetota</taxon>
        <taxon>Actinomycetes</taxon>
        <taxon>Mycobacteriales</taxon>
        <taxon>Nocardiaceae</taxon>
        <taxon>Nocardia</taxon>
    </lineage>
</organism>
<keyword evidence="1 6" id="KW-1277">Toxin-antitoxin system</keyword>
<dbReference type="RefSeq" id="WP_094025540.1">
    <property type="nucleotide sequence ID" value="NZ_NGAF01000005.1"/>
</dbReference>
<dbReference type="AlphaFoldDB" id="A0A231H7S4"/>
<feature type="domain" description="PIN" evidence="7">
    <location>
        <begin position="2"/>
        <end position="119"/>
    </location>
</feature>
<dbReference type="InterPro" id="IPR051619">
    <property type="entry name" value="TypeII_TA_RNase_PINc/VapC"/>
</dbReference>
<dbReference type="GO" id="GO:0000287">
    <property type="term" value="F:magnesium ion binding"/>
    <property type="evidence" value="ECO:0007669"/>
    <property type="project" value="UniProtKB-UniRule"/>
</dbReference>
<gene>
    <name evidence="8" type="primary">vapC_1</name>
    <name evidence="6" type="synonym">vapC</name>
    <name evidence="8" type="ORF">B7C42_02850</name>
</gene>
<evidence type="ECO:0000256" key="4">
    <source>
        <dbReference type="ARBA" id="ARBA00022801"/>
    </source>
</evidence>
<accession>A0A231H7S4</accession>
<dbReference type="Pfam" id="PF01850">
    <property type="entry name" value="PIN"/>
    <property type="match status" value="1"/>
</dbReference>
<proteinExistence type="inferred from homology"/>
<evidence type="ECO:0000313" key="8">
    <source>
        <dbReference type="EMBL" id="OXR44895.1"/>
    </source>
</evidence>
<evidence type="ECO:0000313" key="9">
    <source>
        <dbReference type="Proteomes" id="UP000215506"/>
    </source>
</evidence>
<dbReference type="EMBL" id="NGAF01000005">
    <property type="protein sequence ID" value="OXR44895.1"/>
    <property type="molecule type" value="Genomic_DNA"/>
</dbReference>
<keyword evidence="6" id="KW-0800">Toxin</keyword>
<keyword evidence="2 6" id="KW-0540">Nuclease</keyword>
<comment type="cofactor">
    <cofactor evidence="6">
        <name>Mg(2+)</name>
        <dbReference type="ChEBI" id="CHEBI:18420"/>
    </cofactor>
</comment>
<dbReference type="GO" id="GO:0090729">
    <property type="term" value="F:toxin activity"/>
    <property type="evidence" value="ECO:0007669"/>
    <property type="project" value="UniProtKB-KW"/>
</dbReference>
<dbReference type="CDD" id="cd09873">
    <property type="entry name" value="PIN_Pae0151-like"/>
    <property type="match status" value="1"/>
</dbReference>
<feature type="binding site" evidence="6">
    <location>
        <position position="5"/>
    </location>
    <ligand>
        <name>Mg(2+)</name>
        <dbReference type="ChEBI" id="CHEBI:18420"/>
    </ligand>
</feature>
<dbReference type="InterPro" id="IPR022907">
    <property type="entry name" value="VapC_family"/>
</dbReference>
<reference evidence="8 9" key="1">
    <citation type="submission" date="2017-07" db="EMBL/GenBank/DDBJ databases">
        <title>First draft Genome Sequence of Nocardia cerradoensis isolated from human infection.</title>
        <authorList>
            <person name="Carrasco G."/>
        </authorList>
    </citation>
    <scope>NUCLEOTIDE SEQUENCE [LARGE SCALE GENOMIC DNA]</scope>
    <source>
        <strain evidence="8 9">CNM20130759</strain>
    </source>
</reference>
<dbReference type="SUPFAM" id="SSF88723">
    <property type="entry name" value="PIN domain-like"/>
    <property type="match status" value="1"/>
</dbReference>
<dbReference type="PANTHER" id="PTHR35901">
    <property type="entry name" value="RIBONUCLEASE VAPC3"/>
    <property type="match status" value="1"/>
</dbReference>
<dbReference type="GO" id="GO:0016787">
    <property type="term" value="F:hydrolase activity"/>
    <property type="evidence" value="ECO:0007669"/>
    <property type="project" value="UniProtKB-KW"/>
</dbReference>
<dbReference type="Proteomes" id="UP000215506">
    <property type="component" value="Unassembled WGS sequence"/>
</dbReference>
<dbReference type="GO" id="GO:0004540">
    <property type="term" value="F:RNA nuclease activity"/>
    <property type="evidence" value="ECO:0007669"/>
    <property type="project" value="InterPro"/>
</dbReference>
<keyword evidence="8" id="KW-0255">Endonuclease</keyword>